<keyword evidence="1" id="KW-0378">Hydrolase</keyword>
<dbReference type="Proteomes" id="UP000018727">
    <property type="component" value="Unassembled WGS sequence"/>
</dbReference>
<dbReference type="OrthoDB" id="9808013at2"/>
<accession>V8CSG1</accession>
<keyword evidence="3" id="KW-1185">Reference proteome</keyword>
<dbReference type="GO" id="GO:0004668">
    <property type="term" value="F:protein-arginine deiminase activity"/>
    <property type="evidence" value="ECO:0007669"/>
    <property type="project" value="InterPro"/>
</dbReference>
<evidence type="ECO:0000313" key="2">
    <source>
        <dbReference type="EMBL" id="ETD29945.1"/>
    </source>
</evidence>
<evidence type="ECO:0000256" key="1">
    <source>
        <dbReference type="ARBA" id="ARBA00022801"/>
    </source>
</evidence>
<dbReference type="PANTHER" id="PTHR31377">
    <property type="entry name" value="AGMATINE DEIMINASE-RELATED"/>
    <property type="match status" value="1"/>
</dbReference>
<name>V8CSG1_9BACT</name>
<sequence>MIRLQINNFDAKMDTLDKYTFRLPAEWEKQSGIMLIWPHKETDWQPYLEEITTTYLELADVITRYEKLLVVAQYIEEVKELLARHLKAEQFQQTVFRQCSNNDTWARDVAPITLLPVAENLKTSMAPHLLDFCFNGWGKKFKSDKDNCINRQLYFMETFNGVLENHKDFVLEGGSIESDGKHTLFTTTLCLNAPHRNQPLAQEDIERRLLEIFPDMHRVVWIEHGELQGDDTDGHIDTIFRCAPNDTLLYIGTDDVDDIHYNDLKALDQQVQSLRTLEGKPYRLYKLPLPETIYDEGERLPATYANFLILNDAVIVPTYNQPQNDKQALDIIQEAFPDYDVIGVDSQTIIRQHGSIHCITMQFPEGVL</sequence>
<evidence type="ECO:0008006" key="4">
    <source>
        <dbReference type="Google" id="ProtNLM"/>
    </source>
</evidence>
<dbReference type="InterPro" id="IPR007466">
    <property type="entry name" value="Peptidyl-Arg-deiminase_porph"/>
</dbReference>
<dbReference type="PANTHER" id="PTHR31377:SF0">
    <property type="entry name" value="AGMATINE DEIMINASE-RELATED"/>
    <property type="match status" value="1"/>
</dbReference>
<organism evidence="2 3">
    <name type="scientific">Prevotella nigrescens CC14M</name>
    <dbReference type="NCBI Taxonomy" id="1073366"/>
    <lineage>
        <taxon>Bacteria</taxon>
        <taxon>Pseudomonadati</taxon>
        <taxon>Bacteroidota</taxon>
        <taxon>Bacteroidia</taxon>
        <taxon>Bacteroidales</taxon>
        <taxon>Prevotellaceae</taxon>
        <taxon>Prevotella</taxon>
    </lineage>
</organism>
<dbReference type="AlphaFoldDB" id="V8CSG1"/>
<comment type="caution">
    <text evidence="2">The sequence shown here is derived from an EMBL/GenBank/DDBJ whole genome shotgun (WGS) entry which is preliminary data.</text>
</comment>
<proteinExistence type="predicted"/>
<protein>
    <recommendedName>
        <fullName evidence="4">Agmatine deiminase</fullName>
    </recommendedName>
</protein>
<dbReference type="HOGENOM" id="CLU_037682_0_0_10"/>
<dbReference type="Gene3D" id="3.75.10.10">
    <property type="entry name" value="L-arginine/glycine Amidinotransferase, Chain A"/>
    <property type="match status" value="1"/>
</dbReference>
<dbReference type="PATRIC" id="fig|1073366.3.peg.127"/>
<dbReference type="EMBL" id="AZJH01000001">
    <property type="protein sequence ID" value="ETD29945.1"/>
    <property type="molecule type" value="Genomic_DNA"/>
</dbReference>
<gene>
    <name evidence="2" type="ORF">HMPREF1173_00129</name>
</gene>
<evidence type="ECO:0000313" key="3">
    <source>
        <dbReference type="Proteomes" id="UP000018727"/>
    </source>
</evidence>
<dbReference type="GO" id="GO:0009446">
    <property type="term" value="P:putrescine biosynthetic process"/>
    <property type="evidence" value="ECO:0007669"/>
    <property type="project" value="InterPro"/>
</dbReference>
<dbReference type="Pfam" id="PF04371">
    <property type="entry name" value="PAD_porph"/>
    <property type="match status" value="1"/>
</dbReference>
<dbReference type="GO" id="GO:0047632">
    <property type="term" value="F:agmatine deiminase activity"/>
    <property type="evidence" value="ECO:0007669"/>
    <property type="project" value="TreeGrafter"/>
</dbReference>
<reference evidence="2 3" key="1">
    <citation type="submission" date="2013-10" db="EMBL/GenBank/DDBJ databases">
        <title>The Genome Sequence of Prevotella nigrescens CC14M.</title>
        <authorList>
            <consortium name="The Broad Institute Genomics Platform"/>
            <person name="Earl A."/>
            <person name="Allen-Vercoe E."/>
            <person name="Daigneault M."/>
            <person name="Young S.K."/>
            <person name="Zeng Q."/>
            <person name="Gargeya S."/>
            <person name="Fitzgerald M."/>
            <person name="Abouelleil A."/>
            <person name="Alvarado L."/>
            <person name="Chapman S.B."/>
            <person name="Gainer-Dewar J."/>
            <person name="Goldberg J."/>
            <person name="Griggs A."/>
            <person name="Gujja S."/>
            <person name="Hansen M."/>
            <person name="Howarth C."/>
            <person name="Imamovic A."/>
            <person name="Ireland A."/>
            <person name="Larimer J."/>
            <person name="McCowan C."/>
            <person name="Murphy C."/>
            <person name="Pearson M."/>
            <person name="Poon T.W."/>
            <person name="Priest M."/>
            <person name="Roberts A."/>
            <person name="Saif S."/>
            <person name="Shea T."/>
            <person name="Sykes S."/>
            <person name="Wortman J."/>
            <person name="Nusbaum C."/>
            <person name="Birren B."/>
        </authorList>
    </citation>
    <scope>NUCLEOTIDE SEQUENCE [LARGE SCALE GENOMIC DNA]</scope>
    <source>
        <strain evidence="2 3">CC14M</strain>
    </source>
</reference>
<dbReference type="SUPFAM" id="SSF55909">
    <property type="entry name" value="Pentein"/>
    <property type="match status" value="1"/>
</dbReference>